<comment type="similarity">
    <text evidence="1">Belongs to the DprA/Smf family.</text>
</comment>
<dbReference type="PANTHER" id="PTHR43022">
    <property type="entry name" value="PROTEIN SMF"/>
    <property type="match status" value="1"/>
</dbReference>
<name>A0ABX3IJT1_9BACT</name>
<sequence length="349" mass="40323">MKIYSKIQYIAFSILYSKINGNFPKYNYKNLAKIFLHSKENDINLFEAPEKEVKSFFEKFSINIFNSRQKNIVGKIKEFIDIFANNEKLLMQAEEEYILCKKNNINILTYEDDLFPKKLKILDDIFQPVYTVYFKGPLLDFDKLRSLAIVGSRKAEEIGKKLAKNIAKKLDKTFIIISGLAIGIDTFAHIGALKSKIPTVAVLGQGLNKIEQNLYPKENIKLGLEILKNSGMILSEVPPSKRVNKYYLLYRNRIQAALSDYIIIIETAEKGGTIKTIFYGEKLKKKILIFNPKQEQLKIIQKNNPEVIKGNIKLLKNRKFLSFSNEDELFLLINSKTLLENTLFNEKEI</sequence>
<protein>
    <recommendedName>
        <fullName evidence="2">Smf/DprA SLOG domain-containing protein</fullName>
    </recommendedName>
</protein>
<keyword evidence="4" id="KW-1185">Reference proteome</keyword>
<gene>
    <name evidence="3" type="ORF">XJ44_00025</name>
</gene>
<evidence type="ECO:0000313" key="4">
    <source>
        <dbReference type="Proteomes" id="UP000242616"/>
    </source>
</evidence>
<accession>A0ABX3IJT1</accession>
<dbReference type="InterPro" id="IPR057666">
    <property type="entry name" value="DrpA_SLOG"/>
</dbReference>
<dbReference type="PANTHER" id="PTHR43022:SF1">
    <property type="entry name" value="PROTEIN SMF"/>
    <property type="match status" value="1"/>
</dbReference>
<dbReference type="Pfam" id="PF02481">
    <property type="entry name" value="DNA_processg_A"/>
    <property type="match status" value="1"/>
</dbReference>
<proteinExistence type="inferred from homology"/>
<dbReference type="RefSeq" id="WP_077197666.1">
    <property type="nucleotide sequence ID" value="NZ_LBFC01000001.1"/>
</dbReference>
<dbReference type="InterPro" id="IPR003488">
    <property type="entry name" value="DprA"/>
</dbReference>
<feature type="domain" description="Smf/DprA SLOG" evidence="2">
    <location>
        <begin position="107"/>
        <end position="295"/>
    </location>
</feature>
<reference evidence="3 4" key="1">
    <citation type="submission" date="2015-06" db="EMBL/GenBank/DDBJ databases">
        <title>Genome sequencing of Thermotogales isolates from hydrothermal vents.</title>
        <authorList>
            <person name="Haverkamp T.H."/>
            <person name="Kublanov I.V."/>
            <person name="Nesbo C.L."/>
        </authorList>
    </citation>
    <scope>NUCLEOTIDE SEQUENCE [LARGE SCALE GENOMIC DNA]</scope>
    <source>
        <strain evidence="4">ik275mar</strain>
    </source>
</reference>
<evidence type="ECO:0000259" key="2">
    <source>
        <dbReference type="Pfam" id="PF02481"/>
    </source>
</evidence>
<dbReference type="EMBL" id="LBFC01000001">
    <property type="protein sequence ID" value="ONN28094.1"/>
    <property type="molecule type" value="Genomic_DNA"/>
</dbReference>
<comment type="caution">
    <text evidence="3">The sequence shown here is derived from an EMBL/GenBank/DDBJ whole genome shotgun (WGS) entry which is preliminary data.</text>
</comment>
<evidence type="ECO:0000313" key="3">
    <source>
        <dbReference type="EMBL" id="ONN28094.1"/>
    </source>
</evidence>
<dbReference type="Proteomes" id="UP000242616">
    <property type="component" value="Unassembled WGS sequence"/>
</dbReference>
<evidence type="ECO:0000256" key="1">
    <source>
        <dbReference type="ARBA" id="ARBA00006525"/>
    </source>
</evidence>
<organism evidence="3 4">
    <name type="scientific">Thermosipho affectus</name>
    <dbReference type="NCBI Taxonomy" id="660294"/>
    <lineage>
        <taxon>Bacteria</taxon>
        <taxon>Thermotogati</taxon>
        <taxon>Thermotogota</taxon>
        <taxon>Thermotogae</taxon>
        <taxon>Thermotogales</taxon>
        <taxon>Fervidobacteriaceae</taxon>
        <taxon>Thermosipho</taxon>
    </lineage>
</organism>
<dbReference type="Gene3D" id="3.40.50.450">
    <property type="match status" value="1"/>
</dbReference>
<dbReference type="SUPFAM" id="SSF102405">
    <property type="entry name" value="MCP/YpsA-like"/>
    <property type="match status" value="1"/>
</dbReference>